<feature type="compositionally biased region" description="Gly residues" evidence="5">
    <location>
        <begin position="245"/>
        <end position="256"/>
    </location>
</feature>
<evidence type="ECO:0000256" key="6">
    <source>
        <dbReference type="SAM" id="Phobius"/>
    </source>
</evidence>
<evidence type="ECO:0000256" key="5">
    <source>
        <dbReference type="SAM" id="MobiDB-lite"/>
    </source>
</evidence>
<sequence>MSFPPQTELLHNRILTVLSFPLMERLQELSIMFERCTARQIQEIYPMIVHSIFGINGNALGWGLRTTTIENGPHYFNALHQFFGVTGPFMNICHRLLNETTKFAIDISLLPVNGNGESKFVNMLNNQSSAFYSDLINIDPFQRQANTLSLNAFDFYILHFVLYALQPLHCINPIAMQVHNERTKTVYLLLVTEYLDNFLPLHPDVLIQPANFCNTVKAPQPLPTPLLQPQRKPRYLRIPTNYGNGNIGTSGSGGGNTSPQSGGSAARALSWRSESVVHFFIDIWLRYDIEAERHLPSSDFVRGVRVLIKQIHFFANGVHLDHGSLCLLRKVSLTMVKARIYAFLCSLIERWPLDCSLVVVLELWLSYIQPWRYTIAAANHRVGGINYEPPILPSFDNFIMENIIVYTHIFMLLLPRFERLDYTVYRNAHMLFRLSKTFAQQDLGDRLQRFEQVGSTFGFDSPQRQIKLISNSPNSNVSWISLGGSQSPKLFSREMHAQIENFLFIISMARNTVLREIGTIRNEIAKRQRSEGFIKNLLSKLMAAPSQEELTLKEISRIPELLRQGINSFCNIFNVDPGNLSMHESLPPEPPSPQEQTEQFSFFDMSDSLDTSKLTPSKMALNASKIRATVDPALLPLQSNEIRPLTHLLHFVSENINAKFGSSIESCYSREDFCGKVARQLLCAPMTEQWFDRKCGNTSICEKQLPPRVCLRPLASIPVLFTIVCSLILGHWVWGAPTMGLMGLCFMFLIYVLLQALIS</sequence>
<evidence type="ECO:0000256" key="2">
    <source>
        <dbReference type="ARBA" id="ARBA00022692"/>
    </source>
</evidence>
<dbReference type="GO" id="GO:0016020">
    <property type="term" value="C:membrane"/>
    <property type="evidence" value="ECO:0007669"/>
    <property type="project" value="UniProtKB-SubCell"/>
</dbReference>
<feature type="region of interest" description="Disordered" evidence="5">
    <location>
        <begin position="244"/>
        <end position="263"/>
    </location>
</feature>
<dbReference type="GO" id="GO:0046475">
    <property type="term" value="P:glycerophospholipid catabolic process"/>
    <property type="evidence" value="ECO:0007669"/>
    <property type="project" value="TreeGrafter"/>
</dbReference>
<dbReference type="Pfam" id="PF14724">
    <property type="entry name" value="mit_SMPDase"/>
    <property type="match status" value="2"/>
</dbReference>
<evidence type="ECO:0000256" key="1">
    <source>
        <dbReference type="ARBA" id="ARBA00004167"/>
    </source>
</evidence>
<evidence type="ECO:0000313" key="8">
    <source>
        <dbReference type="RefSeq" id="XP_030376209.1"/>
    </source>
</evidence>
<feature type="transmembrane region" description="Helical" evidence="6">
    <location>
        <begin position="740"/>
        <end position="758"/>
    </location>
</feature>
<comment type="subcellular location">
    <subcellularLocation>
        <location evidence="1">Membrane</location>
        <topology evidence="1">Single-pass membrane protein</topology>
    </subcellularLocation>
</comment>
<name>A0A6J2TJM4_DROLE</name>
<evidence type="ECO:0000256" key="3">
    <source>
        <dbReference type="ARBA" id="ARBA00022989"/>
    </source>
</evidence>
<dbReference type="PANTHER" id="PTHR12988:SF6">
    <property type="entry name" value="SPHINGOMYELIN PHOSPHODIESTERASE 4"/>
    <property type="match status" value="1"/>
</dbReference>
<dbReference type="InterPro" id="IPR024129">
    <property type="entry name" value="Sphingomy_SMPD4"/>
</dbReference>
<keyword evidence="7" id="KW-1185">Reference proteome</keyword>
<dbReference type="Proteomes" id="UP000504634">
    <property type="component" value="Unplaced"/>
</dbReference>
<dbReference type="GO" id="GO:0046513">
    <property type="term" value="P:ceramide biosynthetic process"/>
    <property type="evidence" value="ECO:0007669"/>
    <property type="project" value="TreeGrafter"/>
</dbReference>
<evidence type="ECO:0000313" key="7">
    <source>
        <dbReference type="Proteomes" id="UP000504634"/>
    </source>
</evidence>
<organism evidence="7 8">
    <name type="scientific">Drosophila lebanonensis</name>
    <name type="common">Fruit fly</name>
    <name type="synonym">Scaptodrosophila lebanonensis</name>
    <dbReference type="NCBI Taxonomy" id="7225"/>
    <lineage>
        <taxon>Eukaryota</taxon>
        <taxon>Metazoa</taxon>
        <taxon>Ecdysozoa</taxon>
        <taxon>Arthropoda</taxon>
        <taxon>Hexapoda</taxon>
        <taxon>Insecta</taxon>
        <taxon>Pterygota</taxon>
        <taxon>Neoptera</taxon>
        <taxon>Endopterygota</taxon>
        <taxon>Diptera</taxon>
        <taxon>Brachycera</taxon>
        <taxon>Muscomorpha</taxon>
        <taxon>Ephydroidea</taxon>
        <taxon>Drosophilidae</taxon>
        <taxon>Scaptodrosophila</taxon>
    </lineage>
</organism>
<dbReference type="PANTHER" id="PTHR12988">
    <property type="entry name" value="SPHINGOMYELIN PHOSPHODIESTERASE 4"/>
    <property type="match status" value="1"/>
</dbReference>
<accession>A0A6J2TJM4</accession>
<dbReference type="GeneID" id="115625326"/>
<dbReference type="AlphaFoldDB" id="A0A6J2TJM4"/>
<dbReference type="RefSeq" id="XP_030376209.1">
    <property type="nucleotide sequence ID" value="XM_030520349.1"/>
</dbReference>
<dbReference type="OrthoDB" id="10251508at2759"/>
<keyword evidence="3 6" id="KW-1133">Transmembrane helix</keyword>
<reference evidence="8" key="1">
    <citation type="submission" date="2025-08" db="UniProtKB">
        <authorList>
            <consortium name="RefSeq"/>
        </authorList>
    </citation>
    <scope>IDENTIFICATION</scope>
    <source>
        <strain evidence="8">11010-0011.00</strain>
        <tissue evidence="8">Whole body</tissue>
    </source>
</reference>
<protein>
    <submittedName>
        <fullName evidence="8">Sphingomyelin phosphodiesterase 4 isoform X1</fullName>
    </submittedName>
</protein>
<gene>
    <name evidence="8" type="primary">LOC115625326</name>
</gene>
<keyword evidence="4 6" id="KW-0472">Membrane</keyword>
<evidence type="ECO:0000256" key="4">
    <source>
        <dbReference type="ARBA" id="ARBA00023136"/>
    </source>
</evidence>
<dbReference type="GO" id="GO:0006685">
    <property type="term" value="P:sphingomyelin catabolic process"/>
    <property type="evidence" value="ECO:0007669"/>
    <property type="project" value="TreeGrafter"/>
</dbReference>
<feature type="transmembrane region" description="Helical" evidence="6">
    <location>
        <begin position="714"/>
        <end position="734"/>
    </location>
</feature>
<keyword evidence="2 6" id="KW-0812">Transmembrane</keyword>
<dbReference type="GO" id="GO:0050290">
    <property type="term" value="F:sphingomyelin phosphodiesterase D activity"/>
    <property type="evidence" value="ECO:0007669"/>
    <property type="project" value="InterPro"/>
</dbReference>
<proteinExistence type="predicted"/>